<feature type="transmembrane region" description="Helical" evidence="9">
    <location>
        <begin position="32"/>
        <end position="56"/>
    </location>
</feature>
<feature type="transmembrane region" description="Helical" evidence="9">
    <location>
        <begin position="99"/>
        <end position="118"/>
    </location>
</feature>
<dbReference type="InterPro" id="IPR002524">
    <property type="entry name" value="Cation_efflux"/>
</dbReference>
<comment type="subcellular location">
    <subcellularLocation>
        <location evidence="1">Membrane</location>
        <topology evidence="1">Multi-pass membrane protein</topology>
    </subcellularLocation>
</comment>
<name>A0ABT7JH01_9DEIO</name>
<keyword evidence="13" id="KW-1185">Reference proteome</keyword>
<dbReference type="SUPFAM" id="SSF161111">
    <property type="entry name" value="Cation efflux protein transmembrane domain-like"/>
    <property type="match status" value="1"/>
</dbReference>
<evidence type="ECO:0000256" key="6">
    <source>
        <dbReference type="ARBA" id="ARBA00023065"/>
    </source>
</evidence>
<dbReference type="InterPro" id="IPR036837">
    <property type="entry name" value="Cation_efflux_CTD_sf"/>
</dbReference>
<feature type="transmembrane region" description="Helical" evidence="9">
    <location>
        <begin position="174"/>
        <end position="195"/>
    </location>
</feature>
<feature type="region of interest" description="Disordered" evidence="8">
    <location>
        <begin position="1"/>
        <end position="26"/>
    </location>
</feature>
<evidence type="ECO:0000256" key="9">
    <source>
        <dbReference type="SAM" id="Phobius"/>
    </source>
</evidence>
<feature type="transmembrane region" description="Helical" evidence="9">
    <location>
        <begin position="62"/>
        <end position="79"/>
    </location>
</feature>
<evidence type="ECO:0000256" key="7">
    <source>
        <dbReference type="ARBA" id="ARBA00023136"/>
    </source>
</evidence>
<evidence type="ECO:0000313" key="12">
    <source>
        <dbReference type="EMBL" id="MDL2343758.1"/>
    </source>
</evidence>
<dbReference type="SUPFAM" id="SSF160240">
    <property type="entry name" value="Cation efflux protein cytoplasmic domain-like"/>
    <property type="match status" value="1"/>
</dbReference>
<dbReference type="InterPro" id="IPR027470">
    <property type="entry name" value="Cation_efflux_CTD"/>
</dbReference>
<evidence type="ECO:0000256" key="3">
    <source>
        <dbReference type="ARBA" id="ARBA00022448"/>
    </source>
</evidence>
<reference evidence="12 13" key="1">
    <citation type="submission" date="2023-05" db="EMBL/GenBank/DDBJ databases">
        <authorList>
            <person name="Gao F."/>
        </authorList>
    </citation>
    <scope>NUCLEOTIDE SEQUENCE [LARGE SCALE GENOMIC DNA]</scope>
    <source>
        <strain evidence="12 13">MIMF12</strain>
    </source>
</reference>
<evidence type="ECO:0000256" key="1">
    <source>
        <dbReference type="ARBA" id="ARBA00004141"/>
    </source>
</evidence>
<comment type="similarity">
    <text evidence="2">Belongs to the cation diffusion facilitator (CDF) transporter (TC 2.A.4) family. SLC30A subfamily.</text>
</comment>
<dbReference type="InterPro" id="IPR027469">
    <property type="entry name" value="Cation_efflux_TMD_sf"/>
</dbReference>
<protein>
    <submittedName>
        <fullName evidence="12">Cation diffusion facilitator family transporter</fullName>
    </submittedName>
</protein>
<keyword evidence="3" id="KW-0813">Transport</keyword>
<dbReference type="Proteomes" id="UP001302059">
    <property type="component" value="Unassembled WGS sequence"/>
</dbReference>
<keyword evidence="7 9" id="KW-0472">Membrane</keyword>
<dbReference type="PANTHER" id="PTHR11562">
    <property type="entry name" value="CATION EFFLUX PROTEIN/ ZINC TRANSPORTER"/>
    <property type="match status" value="1"/>
</dbReference>
<organism evidence="12 13">
    <name type="scientific">Deinococcus rhizophilus</name>
    <dbReference type="NCBI Taxonomy" id="3049544"/>
    <lineage>
        <taxon>Bacteria</taxon>
        <taxon>Thermotogati</taxon>
        <taxon>Deinococcota</taxon>
        <taxon>Deinococci</taxon>
        <taxon>Deinococcales</taxon>
        <taxon>Deinococcaceae</taxon>
        <taxon>Deinococcus</taxon>
    </lineage>
</organism>
<dbReference type="InterPro" id="IPR050681">
    <property type="entry name" value="CDF/SLC30A"/>
</dbReference>
<dbReference type="Pfam" id="PF01545">
    <property type="entry name" value="Cation_efflux"/>
    <property type="match status" value="1"/>
</dbReference>
<dbReference type="RefSeq" id="WP_285522343.1">
    <property type="nucleotide sequence ID" value="NZ_JASNGB010000038.1"/>
</dbReference>
<gene>
    <name evidence="12" type="ORF">QOL99_06295</name>
</gene>
<feature type="transmembrane region" description="Helical" evidence="9">
    <location>
        <begin position="201"/>
        <end position="223"/>
    </location>
</feature>
<keyword evidence="4 9" id="KW-0812">Transmembrane</keyword>
<evidence type="ECO:0000256" key="4">
    <source>
        <dbReference type="ARBA" id="ARBA00022692"/>
    </source>
</evidence>
<feature type="domain" description="Cation efflux protein cytoplasmic" evidence="11">
    <location>
        <begin position="227"/>
        <end position="298"/>
    </location>
</feature>
<sequence>MRTHSHPPGHPHDDAHVGHGHSHGHGTDARRLGIALGITATFMVVEVIGGLVSGSLALLSDAGHMASDVAALALSLFAVRLARRPATPERTYGFHRVEILAAFVNAAALLLLTLWILWEAYTRLAEPSEVQGGVTLAVAVAGLVANLVSAAVLHGGQRDSLNVRGAFLHVLGDLLGSVGAIVASLLVLGTGWTVADAAVSALIGLLILRSAWALLLDSLNVLLEGAPRGLDVRAVRTTLGGVPGVRGVHDLHVWAITAGQPVLTAHVEVAGGADSAEVLVRARQVLRERHGLRHVTLQPGAEGQPCEQREDLHT</sequence>
<comment type="caution">
    <text evidence="12">The sequence shown here is derived from an EMBL/GenBank/DDBJ whole genome shotgun (WGS) entry which is preliminary data.</text>
</comment>
<accession>A0ABT7JH01</accession>
<evidence type="ECO:0000256" key="5">
    <source>
        <dbReference type="ARBA" id="ARBA00022989"/>
    </source>
</evidence>
<dbReference type="Gene3D" id="1.20.1510.10">
    <property type="entry name" value="Cation efflux protein transmembrane domain"/>
    <property type="match status" value="1"/>
</dbReference>
<dbReference type="Pfam" id="PF16916">
    <property type="entry name" value="ZT_dimer"/>
    <property type="match status" value="1"/>
</dbReference>
<proteinExistence type="inferred from homology"/>
<keyword evidence="6" id="KW-0406">Ion transport</keyword>
<evidence type="ECO:0000313" key="13">
    <source>
        <dbReference type="Proteomes" id="UP001302059"/>
    </source>
</evidence>
<dbReference type="NCBIfam" id="TIGR01297">
    <property type="entry name" value="CDF"/>
    <property type="match status" value="1"/>
</dbReference>
<feature type="domain" description="Cation efflux protein transmembrane" evidence="10">
    <location>
        <begin position="34"/>
        <end position="223"/>
    </location>
</feature>
<dbReference type="PANTHER" id="PTHR11562:SF17">
    <property type="entry name" value="RE54080P-RELATED"/>
    <property type="match status" value="1"/>
</dbReference>
<evidence type="ECO:0000256" key="8">
    <source>
        <dbReference type="SAM" id="MobiDB-lite"/>
    </source>
</evidence>
<feature type="transmembrane region" description="Helical" evidence="9">
    <location>
        <begin position="130"/>
        <end position="153"/>
    </location>
</feature>
<dbReference type="EMBL" id="JASNGB010000038">
    <property type="protein sequence ID" value="MDL2343758.1"/>
    <property type="molecule type" value="Genomic_DNA"/>
</dbReference>
<dbReference type="InterPro" id="IPR058533">
    <property type="entry name" value="Cation_efflux_TM"/>
</dbReference>
<evidence type="ECO:0000256" key="2">
    <source>
        <dbReference type="ARBA" id="ARBA00008873"/>
    </source>
</evidence>
<keyword evidence="5 9" id="KW-1133">Transmembrane helix</keyword>
<evidence type="ECO:0000259" key="11">
    <source>
        <dbReference type="Pfam" id="PF16916"/>
    </source>
</evidence>
<evidence type="ECO:0000259" key="10">
    <source>
        <dbReference type="Pfam" id="PF01545"/>
    </source>
</evidence>